<name>A0ABM1T025_LIMPO</name>
<sequence>MADNVDSSTDLQGLKVADLKKELKSRGLTTTGNKNELIERLQKAMHLPKEQVEATEDADEDDVLDDDHLLGDEIKSTDVNETVNEEEILGTLPQQETEITAKPTVKVKPSHITLSQQQLTKTCASKSPSIMGKVSGVTKITRPVIQQSLTSEKPTKDTITTEENNSTDKNVVLTSIKNLTPEKKNSISVNKFNTLDSANKLQARAERFGLPNKSSVTTTGSLKPTALSGLVLNP</sequence>
<protein>
    <submittedName>
        <fullName evidence="6">Uncharacterized protein C31H12.03c-like isoform X1</fullName>
    </submittedName>
</protein>
<dbReference type="SMART" id="SM00513">
    <property type="entry name" value="SAP"/>
    <property type="match status" value="1"/>
</dbReference>
<comment type="similarity">
    <text evidence="2">Belongs to the SAP domain-containing ribonucleoprotein family.</text>
</comment>
<dbReference type="Gene3D" id="1.10.720.30">
    <property type="entry name" value="SAP domain"/>
    <property type="match status" value="1"/>
</dbReference>
<dbReference type="Proteomes" id="UP000694941">
    <property type="component" value="Unplaced"/>
</dbReference>
<accession>A0ABM1T025</accession>
<evidence type="ECO:0000256" key="3">
    <source>
        <dbReference type="SAM" id="MobiDB-lite"/>
    </source>
</evidence>
<keyword evidence="5" id="KW-1185">Reference proteome</keyword>
<dbReference type="GeneID" id="106465593"/>
<dbReference type="PANTHER" id="PTHR46551">
    <property type="entry name" value="SAP DOMAIN-CONTAINING RIBONUCLEOPROTEIN"/>
    <property type="match status" value="1"/>
</dbReference>
<feature type="domain" description="SAP" evidence="4">
    <location>
        <begin position="11"/>
        <end position="45"/>
    </location>
</feature>
<dbReference type="Pfam" id="PF02037">
    <property type="entry name" value="SAP"/>
    <property type="match status" value="1"/>
</dbReference>
<organism evidence="5 6">
    <name type="scientific">Limulus polyphemus</name>
    <name type="common">Atlantic horseshoe crab</name>
    <dbReference type="NCBI Taxonomy" id="6850"/>
    <lineage>
        <taxon>Eukaryota</taxon>
        <taxon>Metazoa</taxon>
        <taxon>Ecdysozoa</taxon>
        <taxon>Arthropoda</taxon>
        <taxon>Chelicerata</taxon>
        <taxon>Merostomata</taxon>
        <taxon>Xiphosura</taxon>
        <taxon>Limulidae</taxon>
        <taxon>Limulus</taxon>
    </lineage>
</organism>
<feature type="region of interest" description="Disordered" evidence="3">
    <location>
        <begin position="209"/>
        <end position="234"/>
    </location>
</feature>
<reference evidence="6" key="1">
    <citation type="submission" date="2025-08" db="UniProtKB">
        <authorList>
            <consortium name="RefSeq"/>
        </authorList>
    </citation>
    <scope>IDENTIFICATION</scope>
    <source>
        <tissue evidence="6">Muscle</tissue>
    </source>
</reference>
<evidence type="ECO:0000256" key="1">
    <source>
        <dbReference type="ARBA" id="ARBA00022553"/>
    </source>
</evidence>
<evidence type="ECO:0000256" key="2">
    <source>
        <dbReference type="ARBA" id="ARBA00046328"/>
    </source>
</evidence>
<dbReference type="InterPro" id="IPR052240">
    <property type="entry name" value="SAP_domain_ribonucleoprotein"/>
</dbReference>
<dbReference type="PROSITE" id="PS50800">
    <property type="entry name" value="SAP"/>
    <property type="match status" value="1"/>
</dbReference>
<dbReference type="InterPro" id="IPR036361">
    <property type="entry name" value="SAP_dom_sf"/>
</dbReference>
<proteinExistence type="inferred from homology"/>
<gene>
    <name evidence="6" type="primary">LOC106465593</name>
</gene>
<dbReference type="PANTHER" id="PTHR46551:SF1">
    <property type="entry name" value="SAP DOMAIN-CONTAINING RIBONUCLEOPROTEIN"/>
    <property type="match status" value="1"/>
</dbReference>
<dbReference type="RefSeq" id="XP_022249231.1">
    <property type="nucleotide sequence ID" value="XM_022393523.1"/>
</dbReference>
<evidence type="ECO:0000259" key="4">
    <source>
        <dbReference type="PROSITE" id="PS50800"/>
    </source>
</evidence>
<evidence type="ECO:0000313" key="5">
    <source>
        <dbReference type="Proteomes" id="UP000694941"/>
    </source>
</evidence>
<evidence type="ECO:0000313" key="6">
    <source>
        <dbReference type="RefSeq" id="XP_022249231.1"/>
    </source>
</evidence>
<keyword evidence="1" id="KW-0597">Phosphoprotein</keyword>
<dbReference type="InterPro" id="IPR003034">
    <property type="entry name" value="SAP_dom"/>
</dbReference>
<feature type="compositionally biased region" description="Polar residues" evidence="3">
    <location>
        <begin position="212"/>
        <end position="222"/>
    </location>
</feature>
<dbReference type="SUPFAM" id="SSF68906">
    <property type="entry name" value="SAP domain"/>
    <property type="match status" value="1"/>
</dbReference>